<dbReference type="Pfam" id="PF11224">
    <property type="entry name" value="DUF3023"/>
    <property type="match status" value="2"/>
</dbReference>
<protein>
    <submittedName>
        <fullName evidence="1">DUF3023 domain-containing protein</fullName>
    </submittedName>
</protein>
<dbReference type="InterPro" id="IPR021387">
    <property type="entry name" value="DUF3023"/>
</dbReference>
<dbReference type="AlphaFoldDB" id="A0A4Q6I6T5"/>
<dbReference type="Proteomes" id="UP000293377">
    <property type="component" value="Unassembled WGS sequence"/>
</dbReference>
<reference evidence="1 2" key="1">
    <citation type="submission" date="2018-06" db="EMBL/GenBank/DDBJ databases">
        <title>Complete Genome Sequence of Ehrlichia minasensis Isolated From Cattle.</title>
        <authorList>
            <person name="Aguiar D.M."/>
            <person name="Araujo J.P.A.Jr."/>
            <person name="Nakazato L."/>
            <person name="Bard E."/>
            <person name="Cabezas-Cruz A."/>
        </authorList>
    </citation>
    <scope>NUCLEOTIDE SEQUENCE [LARGE SCALE GENOMIC DNA]</scope>
    <source>
        <strain evidence="1 2">B11</strain>
    </source>
</reference>
<gene>
    <name evidence="1" type="ORF">DRF75_00900</name>
</gene>
<keyword evidence="2" id="KW-1185">Reference proteome</keyword>
<evidence type="ECO:0000313" key="2">
    <source>
        <dbReference type="Proteomes" id="UP000293377"/>
    </source>
</evidence>
<accession>A0A4Q6I6T5</accession>
<dbReference type="EMBL" id="QOHL01000002">
    <property type="protein sequence ID" value="RZB13030.1"/>
    <property type="molecule type" value="Genomic_DNA"/>
</dbReference>
<comment type="caution">
    <text evidence="1">The sequence shown here is derived from an EMBL/GenBank/DDBJ whole genome shotgun (WGS) entry which is preliminary data.</text>
</comment>
<name>A0A4Q6I6T5_9RICK</name>
<proteinExistence type="predicted"/>
<organism evidence="1 2">
    <name type="scientific">Ehrlichia minasensis</name>
    <dbReference type="NCBI Taxonomy" id="1242993"/>
    <lineage>
        <taxon>Bacteria</taxon>
        <taxon>Pseudomonadati</taxon>
        <taxon>Pseudomonadota</taxon>
        <taxon>Alphaproteobacteria</taxon>
        <taxon>Rickettsiales</taxon>
        <taxon>Anaplasmataceae</taxon>
        <taxon>Ehrlichia</taxon>
    </lineage>
</organism>
<sequence length="370" mass="41438">MLLNLNIEDWKTANEDILKIIDDINPQVISHCCIGYTSENKILQVHPGANEETDIIPSGLSMFILKCSVPKDKVSDNLIIKQSNAYLPENDNESHVDIKIFCLVPEDHLKPFVQVSKAGSSYNTIKQHIYSTLIVTPEKFKEEGYKIELKDLLKQVIQPSKFKCSDTLLAGPVAVPSRPWKEYNYTLCKKNIESINPKVTKHYCIGNTPGGNTELKIYTDANVKSGIKPEGLSMFILEAKIPKAQVLSDPILMLSDAYLPEKKSKSYVKAELYCLVNSENLDKLQKLANKGSDLNRLKPFINNIVMLKPKAYADPNYEFDTMAHLKIVMHSCTEYTRTGSSSSESDISSRLESLSLSFVSAETTAQASKH</sequence>
<dbReference type="RefSeq" id="WP_129992501.1">
    <property type="nucleotide sequence ID" value="NZ_QOHL01000002.1"/>
</dbReference>
<evidence type="ECO:0000313" key="1">
    <source>
        <dbReference type="EMBL" id="RZB13030.1"/>
    </source>
</evidence>